<sequence>MKPKTENLARCIQTLQASLDMLQRADPASIEYEIYRNATIKGFELVLETTGKLLRKALEPYFASSRMADELHFKDLFRHAVKHGLLGLDEVERWFSYRDNRNTTAHDYGEIFAEETLRLLPKFIADAERLRKRI</sequence>
<dbReference type="InterPro" id="IPR010235">
    <property type="entry name" value="HepT"/>
</dbReference>
<organism evidence="1">
    <name type="scientific">Candidatus Kentrum sp. LPFa</name>
    <dbReference type="NCBI Taxonomy" id="2126335"/>
    <lineage>
        <taxon>Bacteria</taxon>
        <taxon>Pseudomonadati</taxon>
        <taxon>Pseudomonadota</taxon>
        <taxon>Gammaproteobacteria</taxon>
        <taxon>Candidatus Kentrum</taxon>
    </lineage>
</organism>
<accession>A0A450WAY2</accession>
<dbReference type="SUPFAM" id="SSF81593">
    <property type="entry name" value="Nucleotidyltransferase substrate binding subunit/domain"/>
    <property type="match status" value="1"/>
</dbReference>
<dbReference type="EMBL" id="CAADFK010000058">
    <property type="protein sequence ID" value="VFK14213.1"/>
    <property type="molecule type" value="Genomic_DNA"/>
</dbReference>
<dbReference type="AlphaFoldDB" id="A0A450WAY2"/>
<dbReference type="Gene3D" id="1.20.120.330">
    <property type="entry name" value="Nucleotidyltransferases domain 2"/>
    <property type="match status" value="1"/>
</dbReference>
<reference evidence="1" key="1">
    <citation type="submission" date="2019-02" db="EMBL/GenBank/DDBJ databases">
        <authorList>
            <person name="Gruber-Vodicka R. H."/>
            <person name="Seah K. B. B."/>
        </authorList>
    </citation>
    <scope>NUCLEOTIDE SEQUENCE</scope>
    <source>
        <strain evidence="1">BECK_S313</strain>
    </source>
</reference>
<evidence type="ECO:0000313" key="1">
    <source>
        <dbReference type="EMBL" id="VFK14213.1"/>
    </source>
</evidence>
<protein>
    <submittedName>
        <fullName evidence="1">Nucleotidyltransferase substrate binding protein, HI0074 family</fullName>
    </submittedName>
</protein>
<name>A0A450WAY2_9GAMM</name>
<dbReference type="GO" id="GO:0016740">
    <property type="term" value="F:transferase activity"/>
    <property type="evidence" value="ECO:0007669"/>
    <property type="project" value="UniProtKB-KW"/>
</dbReference>
<keyword evidence="1" id="KW-0808">Transferase</keyword>
<proteinExistence type="predicted"/>
<dbReference type="Pfam" id="PF08780">
    <property type="entry name" value="NTase_sub_bind"/>
    <property type="match status" value="1"/>
</dbReference>
<gene>
    <name evidence="1" type="ORF">BECKLPF1236B_GA0070989_10588</name>
</gene>